<dbReference type="GO" id="GO:0005047">
    <property type="term" value="F:signal recognition particle binding"/>
    <property type="evidence" value="ECO:0007669"/>
    <property type="project" value="InterPro"/>
</dbReference>
<proteinExistence type="inferred from homology"/>
<evidence type="ECO:0000256" key="6">
    <source>
        <dbReference type="ARBA" id="ARBA00023135"/>
    </source>
</evidence>
<evidence type="ECO:0000256" key="5">
    <source>
        <dbReference type="ARBA" id="ARBA00022884"/>
    </source>
</evidence>
<keyword evidence="8" id="KW-0687">Ribonucleoprotein</keyword>
<dbReference type="OrthoDB" id="496002at2759"/>
<keyword evidence="6" id="KW-0733">Signal recognition particle</keyword>
<keyword evidence="4" id="KW-0963">Cytoplasm</keyword>
<dbReference type="GO" id="GO:0005730">
    <property type="term" value="C:nucleolus"/>
    <property type="evidence" value="ECO:0007669"/>
    <property type="project" value="UniProtKB-SubCell"/>
</dbReference>
<keyword evidence="5" id="KW-0694">RNA-binding</keyword>
<dbReference type="AlphaFoldDB" id="K8EDD9"/>
<evidence type="ECO:0000256" key="10">
    <source>
        <dbReference type="SAM" id="MobiDB-lite"/>
    </source>
</evidence>
<dbReference type="PANTHER" id="PTHR12860">
    <property type="entry name" value="SIGNAL RECOGNITION PARTICLE 68 KDA PROTEIN"/>
    <property type="match status" value="1"/>
</dbReference>
<dbReference type="STRING" id="41875.K8EDD9"/>
<dbReference type="eggNOG" id="KOG2460">
    <property type="taxonomic scope" value="Eukaryota"/>
</dbReference>
<name>K8EDD9_9CHLO</name>
<dbReference type="GeneID" id="19016373"/>
<dbReference type="Gene3D" id="1.10.3450.40">
    <property type="entry name" value="Signal recognition particle, SRP68 subunit, RNA-binding domain"/>
    <property type="match status" value="1"/>
</dbReference>
<evidence type="ECO:0000256" key="8">
    <source>
        <dbReference type="ARBA" id="ARBA00023274"/>
    </source>
</evidence>
<evidence type="ECO:0000256" key="4">
    <source>
        <dbReference type="ARBA" id="ARBA00022490"/>
    </source>
</evidence>
<sequence>MRGEDGAFMIQDPSRDLLIPLVQSERCWALANELKDDNLMGGPMNAVKRAHAKKRLKKACGHAKEFKDACAHYGDAKLKLESEAYCSYMLGVADLNDTMKENCGAVAVRELTRAKKIYELLGKVGPTEHKMNCEGRAREVALMVSTGMRQAKDVIDVKKEVAEVEREVENSTNIREATEFLKLSDPLLTGGDTALATHIQWRGKQFKVYGEYGMRTYGAVHKILNRLKNEASTLSVDKTLTLYKKLFVHIEETKKHLSKACRDAESMSFGSEYDEEDLAQLRLSTQALDVLVLEKEIARDLFLAEQLGAKLFDKSATMKHKSDRNLKFEHLVRVYDALIASNYILADAAMEIIRGADADAVIEKLESDIDDDIEKYKKSREEALQGALTEPNDPIASKVKTMKVSSTGGMPRVVLEGKNIAEFVYNRGEPSVQFEQARAQHAKATGIPTPVSPIPSPRAKAKKNQNESDSEGFHSADEEESDYESSEYSGSSDYESSDYEDAGPGYISSAAGALGKLFSRG</sequence>
<organism evidence="11 12">
    <name type="scientific">Bathycoccus prasinos</name>
    <dbReference type="NCBI Taxonomy" id="41875"/>
    <lineage>
        <taxon>Eukaryota</taxon>
        <taxon>Viridiplantae</taxon>
        <taxon>Chlorophyta</taxon>
        <taxon>Mamiellophyceae</taxon>
        <taxon>Mamiellales</taxon>
        <taxon>Bathycoccaceae</taxon>
        <taxon>Bathycoccus</taxon>
    </lineage>
</organism>
<evidence type="ECO:0000256" key="2">
    <source>
        <dbReference type="ARBA" id="ARBA00004604"/>
    </source>
</evidence>
<dbReference type="KEGG" id="bpg:Bathy04g03470"/>
<dbReference type="GO" id="GO:0006614">
    <property type="term" value="P:SRP-dependent cotranslational protein targeting to membrane"/>
    <property type="evidence" value="ECO:0007669"/>
    <property type="project" value="InterPro"/>
</dbReference>
<dbReference type="GO" id="GO:0008312">
    <property type="term" value="F:7S RNA binding"/>
    <property type="evidence" value="ECO:0007669"/>
    <property type="project" value="InterPro"/>
</dbReference>
<evidence type="ECO:0000256" key="7">
    <source>
        <dbReference type="ARBA" id="ARBA00023242"/>
    </source>
</evidence>
<dbReference type="EMBL" id="FO082275">
    <property type="protein sequence ID" value="CCO16016.1"/>
    <property type="molecule type" value="Genomic_DNA"/>
</dbReference>
<dbReference type="PANTHER" id="PTHR12860:SF0">
    <property type="entry name" value="SIGNAL RECOGNITION PARTICLE SUBUNIT SRP68"/>
    <property type="match status" value="1"/>
</dbReference>
<dbReference type="InterPro" id="IPR026258">
    <property type="entry name" value="SRP68"/>
</dbReference>
<keyword evidence="7" id="KW-0539">Nucleus</keyword>
<comment type="subcellular location">
    <subcellularLocation>
        <location evidence="1">Cytoplasm</location>
    </subcellularLocation>
    <subcellularLocation>
        <location evidence="2">Nucleus</location>
        <location evidence="2">Nucleolus</location>
    </subcellularLocation>
</comment>
<dbReference type="Pfam" id="PF16969">
    <property type="entry name" value="SRP68"/>
    <property type="match status" value="1"/>
</dbReference>
<dbReference type="GO" id="GO:0030942">
    <property type="term" value="F:endoplasmic reticulum signal peptide binding"/>
    <property type="evidence" value="ECO:0007669"/>
    <property type="project" value="InterPro"/>
</dbReference>
<evidence type="ECO:0000313" key="12">
    <source>
        <dbReference type="Proteomes" id="UP000198341"/>
    </source>
</evidence>
<dbReference type="InterPro" id="IPR038253">
    <property type="entry name" value="SRP68_N_sf"/>
</dbReference>
<dbReference type="RefSeq" id="XP_007513491.1">
    <property type="nucleotide sequence ID" value="XM_007513429.1"/>
</dbReference>
<feature type="region of interest" description="Disordered" evidence="10">
    <location>
        <begin position="435"/>
        <end position="506"/>
    </location>
</feature>
<dbReference type="GO" id="GO:0005786">
    <property type="term" value="C:signal recognition particle, endoplasmic reticulum targeting"/>
    <property type="evidence" value="ECO:0007669"/>
    <property type="project" value="UniProtKB-KW"/>
</dbReference>
<evidence type="ECO:0000256" key="3">
    <source>
        <dbReference type="ARBA" id="ARBA00009352"/>
    </source>
</evidence>
<evidence type="ECO:0000256" key="1">
    <source>
        <dbReference type="ARBA" id="ARBA00004496"/>
    </source>
</evidence>
<keyword evidence="12" id="KW-1185">Reference proteome</keyword>
<reference evidence="11 12" key="1">
    <citation type="submission" date="2011-10" db="EMBL/GenBank/DDBJ databases">
        <authorList>
            <person name="Genoscope - CEA"/>
        </authorList>
    </citation>
    <scope>NUCLEOTIDE SEQUENCE [LARGE SCALE GENOMIC DNA]</scope>
    <source>
        <strain evidence="11 12">RCC 1105</strain>
    </source>
</reference>
<evidence type="ECO:0000256" key="9">
    <source>
        <dbReference type="ARBA" id="ARBA00029498"/>
    </source>
</evidence>
<accession>K8EDD9</accession>
<evidence type="ECO:0000313" key="11">
    <source>
        <dbReference type="EMBL" id="CCO16016.1"/>
    </source>
</evidence>
<dbReference type="Proteomes" id="UP000198341">
    <property type="component" value="Chromosome 4"/>
</dbReference>
<comment type="similarity">
    <text evidence="3">Belongs to the SRP68 family.</text>
</comment>
<gene>
    <name evidence="11" type="ORF">Bathy04g03470</name>
</gene>
<protein>
    <recommendedName>
        <fullName evidence="9">Signal recognition particle subunit SRP68</fullName>
    </recommendedName>
</protein>